<comment type="caution">
    <text evidence="2">The sequence shown here is derived from an EMBL/GenBank/DDBJ whole genome shotgun (WGS) entry which is preliminary data.</text>
</comment>
<keyword evidence="1" id="KW-1133">Transmembrane helix</keyword>
<proteinExistence type="predicted"/>
<sequence>MKLNIQNLLKELVSYTIVGSSNLSVEAKSILSEMRKEFKRLEASSDANKQKKMIALFMGGTISALIEDDLNYNYTFKLYPNAATKEILEEIPTNVSKIEGIYVIGNKALSNLPQLFNSDIFKVEEKIINTNNPIPFFPKLKENADQIDLLVKFCIKYSNDLEHSEVETDDLALVNLKFEKPASVEADIVTPFSNISMQILGGFMAVVGAAAVVVAFVVLNAATFGIAGLITAGIGIAAALSGVGLFATGTYRNCQSAPDQSLDSVFVPV</sequence>
<protein>
    <submittedName>
        <fullName evidence="2">Uncharacterized protein</fullName>
    </submittedName>
</protein>
<dbReference type="EMBL" id="RZGX01000026">
    <property type="protein sequence ID" value="RUR19879.1"/>
    <property type="molecule type" value="Genomic_DNA"/>
</dbReference>
<dbReference type="RefSeq" id="WP_110144092.1">
    <property type="nucleotide sequence ID" value="NZ_QHJG01000048.1"/>
</dbReference>
<name>A0A317TZZ5_9GAMM</name>
<dbReference type="OrthoDB" id="5654397at2"/>
<dbReference type="Proteomes" id="UP000287374">
    <property type="component" value="Unassembled WGS sequence"/>
</dbReference>
<dbReference type="EMBL" id="QHJG01000048">
    <property type="protein sequence ID" value="PWY54026.1"/>
    <property type="molecule type" value="Genomic_DNA"/>
</dbReference>
<keyword evidence="5" id="KW-1185">Reference proteome</keyword>
<evidence type="ECO:0000313" key="4">
    <source>
        <dbReference type="Proteomes" id="UP000247152"/>
    </source>
</evidence>
<feature type="transmembrane region" description="Helical" evidence="1">
    <location>
        <begin position="225"/>
        <end position="247"/>
    </location>
</feature>
<gene>
    <name evidence="2" type="ORF">DGG96_19175</name>
    <name evidence="3" type="ORF">ELY20_15275</name>
</gene>
<reference evidence="3 5" key="2">
    <citation type="submission" date="2018-12" db="EMBL/GenBank/DDBJ databases">
        <title>Legionella sp,whole genome shotgun sequence.</title>
        <authorList>
            <person name="Wu H."/>
        </authorList>
    </citation>
    <scope>NUCLEOTIDE SEQUENCE [LARGE SCALE GENOMIC DNA]</scope>
    <source>
        <strain evidence="3">Km489</strain>
        <strain evidence="5">km489</strain>
    </source>
</reference>
<accession>A0A317TZZ5</accession>
<evidence type="ECO:0000256" key="1">
    <source>
        <dbReference type="SAM" id="Phobius"/>
    </source>
</evidence>
<organism evidence="2 4">
    <name type="scientific">Legionella qingyii</name>
    <dbReference type="NCBI Taxonomy" id="2184757"/>
    <lineage>
        <taxon>Bacteria</taxon>
        <taxon>Pseudomonadati</taxon>
        <taxon>Pseudomonadota</taxon>
        <taxon>Gammaproteobacteria</taxon>
        <taxon>Legionellales</taxon>
        <taxon>Legionellaceae</taxon>
        <taxon>Legionella</taxon>
    </lineage>
</organism>
<evidence type="ECO:0000313" key="3">
    <source>
        <dbReference type="EMBL" id="RUR19879.1"/>
    </source>
</evidence>
<dbReference type="AlphaFoldDB" id="A0A317TZZ5"/>
<reference evidence="2 4" key="1">
    <citation type="submission" date="2018-05" db="EMBL/GenBank/DDBJ databases">
        <title>Legionella qingyii sp.nov., whole genome shotgun sequence.</title>
        <authorList>
            <person name="Wu H."/>
            <person name="Zhu Q."/>
            <person name="Hu C."/>
        </authorList>
    </citation>
    <scope>NUCLEOTIDE SEQUENCE [LARGE SCALE GENOMIC DNA]</scope>
    <source>
        <strain evidence="2 4">HEB18</strain>
    </source>
</reference>
<keyword evidence="1" id="KW-0472">Membrane</keyword>
<evidence type="ECO:0000313" key="5">
    <source>
        <dbReference type="Proteomes" id="UP000287374"/>
    </source>
</evidence>
<feature type="transmembrane region" description="Helical" evidence="1">
    <location>
        <begin position="199"/>
        <end position="219"/>
    </location>
</feature>
<evidence type="ECO:0000313" key="2">
    <source>
        <dbReference type="EMBL" id="PWY54026.1"/>
    </source>
</evidence>
<keyword evidence="1" id="KW-0812">Transmembrane</keyword>
<dbReference type="Proteomes" id="UP000247152">
    <property type="component" value="Unassembled WGS sequence"/>
</dbReference>